<dbReference type="InterPro" id="IPR011335">
    <property type="entry name" value="Restrct_endonuc-II-like"/>
</dbReference>
<dbReference type="RefSeq" id="WP_073457275.1">
    <property type="nucleotide sequence ID" value="NZ_FRAP01000008.1"/>
</dbReference>
<feature type="region of interest" description="Disordered" evidence="1">
    <location>
        <begin position="335"/>
        <end position="389"/>
    </location>
</feature>
<dbReference type="Pfam" id="PF04480">
    <property type="entry name" value="DUF559"/>
    <property type="match status" value="1"/>
</dbReference>
<dbReference type="InterPro" id="IPR007569">
    <property type="entry name" value="DUF559"/>
</dbReference>
<organism evidence="3 4">
    <name type="scientific">Pseudonocardia thermophila</name>
    <dbReference type="NCBI Taxonomy" id="1848"/>
    <lineage>
        <taxon>Bacteria</taxon>
        <taxon>Bacillati</taxon>
        <taxon>Actinomycetota</taxon>
        <taxon>Actinomycetes</taxon>
        <taxon>Pseudonocardiales</taxon>
        <taxon>Pseudonocardiaceae</taxon>
        <taxon>Pseudonocardia</taxon>
    </lineage>
</organism>
<reference evidence="3 4" key="1">
    <citation type="submission" date="2016-11" db="EMBL/GenBank/DDBJ databases">
        <authorList>
            <person name="Jaros S."/>
            <person name="Januszkiewicz K."/>
            <person name="Wedrychowicz H."/>
        </authorList>
    </citation>
    <scope>NUCLEOTIDE SEQUENCE [LARGE SCALE GENOMIC DNA]</scope>
    <source>
        <strain evidence="3 4">DSM 43832</strain>
    </source>
</reference>
<dbReference type="OrthoDB" id="3173471at2"/>
<gene>
    <name evidence="3" type="ORF">SAMN05443637_108179</name>
</gene>
<protein>
    <submittedName>
        <fullName evidence="3">Very-short-patch-repair endonuclease</fullName>
    </submittedName>
</protein>
<evidence type="ECO:0000313" key="4">
    <source>
        <dbReference type="Proteomes" id="UP000184363"/>
    </source>
</evidence>
<name>A0A1M6TQ77_PSETH</name>
<accession>A0A1M6TQ77</accession>
<dbReference type="AlphaFoldDB" id="A0A1M6TQ77"/>
<evidence type="ECO:0000256" key="1">
    <source>
        <dbReference type="SAM" id="MobiDB-lite"/>
    </source>
</evidence>
<dbReference type="EMBL" id="FRAP01000008">
    <property type="protein sequence ID" value="SHK59094.1"/>
    <property type="molecule type" value="Genomic_DNA"/>
</dbReference>
<dbReference type="SUPFAM" id="SSF52980">
    <property type="entry name" value="Restriction endonuclease-like"/>
    <property type="match status" value="1"/>
</dbReference>
<evidence type="ECO:0000313" key="3">
    <source>
        <dbReference type="EMBL" id="SHK59094.1"/>
    </source>
</evidence>
<keyword evidence="3" id="KW-0378">Hydrolase</keyword>
<keyword evidence="3" id="KW-0255">Endonuclease</keyword>
<sequence length="389" mass="42549">MPTVPDGLHGAHLRSALVAAHGKAWLRNALDSGGLRPMWRGVVVETARLTDVWTRAAAALLTTDPRAVITLETAAALHGCTAVDTSKTHVLLPYGCGTQQPGRPGGAPRRLLRGRRRRPPAGLRVLCSERVAAELLCSSLPQDGIVVADEVLRRAGEHHELASAQILSRITRRADPRGTVRTRNVLDLASPRAESAQESRLRMILIQRGFPLPEVDFWVQDVTGRRVCRVDLAWPDVRIAVEYDGYEAHVGRGAADAARAEDLHSRGWIVIRVDKHDMRDLGRVVRELDEAFAERGYSWVRREMAGDAPDQGSHAVFAAHGEDLTRPNAGLAAQNAQLTRPSAKPPHRTRDSPGGVQDSRSALSRRGGCADRGRSRPAPPRPRPRRRGC</sequence>
<proteinExistence type="predicted"/>
<dbReference type="GO" id="GO:0004519">
    <property type="term" value="F:endonuclease activity"/>
    <property type="evidence" value="ECO:0007669"/>
    <property type="project" value="UniProtKB-KW"/>
</dbReference>
<keyword evidence="4" id="KW-1185">Reference proteome</keyword>
<dbReference type="STRING" id="1848.SAMN05443637_108179"/>
<keyword evidence="3" id="KW-0540">Nuclease</keyword>
<feature type="domain" description="DUF559" evidence="2">
    <location>
        <begin position="212"/>
        <end position="288"/>
    </location>
</feature>
<evidence type="ECO:0000259" key="2">
    <source>
        <dbReference type="Pfam" id="PF04480"/>
    </source>
</evidence>
<dbReference type="Gene3D" id="3.40.960.10">
    <property type="entry name" value="VSR Endonuclease"/>
    <property type="match status" value="1"/>
</dbReference>
<dbReference type="Proteomes" id="UP000184363">
    <property type="component" value="Unassembled WGS sequence"/>
</dbReference>